<evidence type="ECO:0000313" key="7">
    <source>
        <dbReference type="Proteomes" id="UP001497497"/>
    </source>
</evidence>
<evidence type="ECO:0000256" key="3">
    <source>
        <dbReference type="ARBA" id="ARBA00022705"/>
    </source>
</evidence>
<dbReference type="Proteomes" id="UP001497497">
    <property type="component" value="Unassembled WGS sequence"/>
</dbReference>
<evidence type="ECO:0000256" key="4">
    <source>
        <dbReference type="ARBA" id="ARBA00023242"/>
    </source>
</evidence>
<reference evidence="6 7" key="1">
    <citation type="submission" date="2024-04" db="EMBL/GenBank/DDBJ databases">
        <authorList>
            <consortium name="Genoscope - CEA"/>
            <person name="William W."/>
        </authorList>
    </citation>
    <scope>NUCLEOTIDE SEQUENCE [LARGE SCALE GENOMIC DNA]</scope>
</reference>
<keyword evidence="4" id="KW-0539">Nucleus</keyword>
<accession>A0AAV2H765</accession>
<dbReference type="GO" id="GO:1904161">
    <property type="term" value="P:DNA synthesis involved in UV-damage excision repair"/>
    <property type="evidence" value="ECO:0007669"/>
    <property type="project" value="TreeGrafter"/>
</dbReference>
<sequence>MATNSEDTLIQENIEEYINDDNKIVTCRWLSLMLNLNINDAKRALNTFVKHHRNKPADGLFNVTYFIAGLGKSKDGEPMHKCVVVPEAHLEEVKNSLSIVTSCHIYSVQRAKLKDYTSLYLTDYDIIKNNLEKCQLLSSIKCPRATLRQQSKPSVKSEGSSSEIKFEKDEQMAVISSKSATSSSAKGVSKKAEPKGSIANMFASAGKKDKGDEKTSPVSAKVNEPTEPSTKAKVKSKPTEKKGGVLSLFSKQEVKNAENAETNKEKASEKERSKASATKSNTSSTKSNPPKTSQTKEKKNMKKRTKDSGDEDEEILERKHRRRIRTDLFDSSDEEEYVSDVEEEMEMSPVAAGDASDEEDTMGEKGDEEKQVKESVVTEDVKEKENITTNSANAGGCRKRKRTQKVASKTFVDEDGFIVTTKVTEWESESDDEVMEVQEQKPVIAPTKKNSVAQKAEPKGKAPSKKAAVSPQKGKQTSLMAFFKKK</sequence>
<dbReference type="Pfam" id="PF09507">
    <property type="entry name" value="CDC27"/>
    <property type="match status" value="1"/>
</dbReference>
<feature type="region of interest" description="Disordered" evidence="5">
    <location>
        <begin position="147"/>
        <end position="168"/>
    </location>
</feature>
<feature type="compositionally biased region" description="Basic and acidic residues" evidence="5">
    <location>
        <begin position="362"/>
        <end position="373"/>
    </location>
</feature>
<dbReference type="GO" id="GO:0003887">
    <property type="term" value="F:DNA-directed DNA polymerase activity"/>
    <property type="evidence" value="ECO:0007669"/>
    <property type="project" value="TreeGrafter"/>
</dbReference>
<dbReference type="InterPro" id="IPR019038">
    <property type="entry name" value="POLD3"/>
</dbReference>
<keyword evidence="7" id="KW-1185">Reference proteome</keyword>
<feature type="region of interest" description="Disordered" evidence="5">
    <location>
        <begin position="439"/>
        <end position="486"/>
    </location>
</feature>
<dbReference type="EMBL" id="CAXITT010000040">
    <property type="protein sequence ID" value="CAL1528953.1"/>
    <property type="molecule type" value="Genomic_DNA"/>
</dbReference>
<dbReference type="FunFam" id="3.90.1030.20:FF:000002">
    <property type="entry name" value="DNA polymerase delta subunit"/>
    <property type="match status" value="1"/>
</dbReference>
<name>A0AAV2H765_LYMST</name>
<evidence type="ECO:0000256" key="2">
    <source>
        <dbReference type="ARBA" id="ARBA00017589"/>
    </source>
</evidence>
<dbReference type="PANTHER" id="PTHR17598:SF13">
    <property type="entry name" value="DNA POLYMERASE DELTA SUBUNIT 3"/>
    <property type="match status" value="1"/>
</dbReference>
<feature type="compositionally biased region" description="Acidic residues" evidence="5">
    <location>
        <begin position="330"/>
        <end position="346"/>
    </location>
</feature>
<evidence type="ECO:0000313" key="6">
    <source>
        <dbReference type="EMBL" id="CAL1528953.1"/>
    </source>
</evidence>
<dbReference type="GO" id="GO:0006271">
    <property type="term" value="P:DNA strand elongation involved in DNA replication"/>
    <property type="evidence" value="ECO:0007669"/>
    <property type="project" value="TreeGrafter"/>
</dbReference>
<comment type="subcellular location">
    <subcellularLocation>
        <location evidence="1">Nucleus</location>
    </subcellularLocation>
</comment>
<gene>
    <name evidence="6" type="ORF">GSLYS_00003123001</name>
</gene>
<organism evidence="6 7">
    <name type="scientific">Lymnaea stagnalis</name>
    <name type="common">Great pond snail</name>
    <name type="synonym">Helix stagnalis</name>
    <dbReference type="NCBI Taxonomy" id="6523"/>
    <lineage>
        <taxon>Eukaryota</taxon>
        <taxon>Metazoa</taxon>
        <taxon>Spiralia</taxon>
        <taxon>Lophotrochozoa</taxon>
        <taxon>Mollusca</taxon>
        <taxon>Gastropoda</taxon>
        <taxon>Heterobranchia</taxon>
        <taxon>Euthyneura</taxon>
        <taxon>Panpulmonata</taxon>
        <taxon>Hygrophila</taxon>
        <taxon>Lymnaeoidea</taxon>
        <taxon>Lymnaeidae</taxon>
        <taxon>Lymnaea</taxon>
    </lineage>
</organism>
<proteinExistence type="predicted"/>
<protein>
    <recommendedName>
        <fullName evidence="2">DNA polymerase delta subunit 3</fullName>
    </recommendedName>
</protein>
<dbReference type="Gene3D" id="3.90.1030.20">
    <property type="entry name" value="DNA polymerase delta, p66 (Cdc27) subunit, wHTH domain"/>
    <property type="match status" value="1"/>
</dbReference>
<dbReference type="InterPro" id="IPR041913">
    <property type="entry name" value="POLD3_sf"/>
</dbReference>
<feature type="compositionally biased region" description="Low complexity" evidence="5">
    <location>
        <begin position="151"/>
        <end position="163"/>
    </location>
</feature>
<feature type="region of interest" description="Disordered" evidence="5">
    <location>
        <begin position="203"/>
        <end position="402"/>
    </location>
</feature>
<feature type="compositionally biased region" description="Basic and acidic residues" evidence="5">
    <location>
        <begin position="206"/>
        <end position="215"/>
    </location>
</feature>
<evidence type="ECO:0000256" key="1">
    <source>
        <dbReference type="ARBA" id="ARBA00004123"/>
    </source>
</evidence>
<feature type="region of interest" description="Disordered" evidence="5">
    <location>
        <begin position="175"/>
        <end position="194"/>
    </location>
</feature>
<evidence type="ECO:0000256" key="5">
    <source>
        <dbReference type="SAM" id="MobiDB-lite"/>
    </source>
</evidence>
<feature type="compositionally biased region" description="Low complexity" evidence="5">
    <location>
        <begin position="275"/>
        <end position="293"/>
    </location>
</feature>
<comment type="caution">
    <text evidence="6">The sequence shown here is derived from an EMBL/GenBank/DDBJ whole genome shotgun (WGS) entry which is preliminary data.</text>
</comment>
<keyword evidence="3" id="KW-0235">DNA replication</keyword>
<dbReference type="PANTHER" id="PTHR17598">
    <property type="entry name" value="DNA POLYMERASE DELTA SUBUNIT 3"/>
    <property type="match status" value="1"/>
</dbReference>
<dbReference type="GO" id="GO:0043625">
    <property type="term" value="C:delta DNA polymerase complex"/>
    <property type="evidence" value="ECO:0007669"/>
    <property type="project" value="InterPro"/>
</dbReference>
<dbReference type="GO" id="GO:0006297">
    <property type="term" value="P:nucleotide-excision repair, DNA gap filling"/>
    <property type="evidence" value="ECO:0007669"/>
    <property type="project" value="TreeGrafter"/>
</dbReference>
<feature type="compositionally biased region" description="Basic and acidic residues" evidence="5">
    <location>
        <begin position="252"/>
        <end position="274"/>
    </location>
</feature>
<dbReference type="AlphaFoldDB" id="A0AAV2H765"/>
<feature type="compositionally biased region" description="Low complexity" evidence="5">
    <location>
        <begin position="175"/>
        <end position="187"/>
    </location>
</feature>